<sequence>MHRHKIVIITGLSGSGKSVALAALEDAGFYCVDNMPVKLLPKFMELPLQSESEIAGLGFVMDLREKGFLRSFPEIFHDLRQRGYNIDVFFLEAEENVILRRYSQTRRHHPLSQDRGLQESIRAEIGHMDHIRQMADRIIDTTDYTLHDLKSVIFNLVETILHSKPMRTQVLSFGFKHGIPQDADMVMDVRFMANPFFIPELKDQDGRSRPVREFVQTNSITRTFTEKFHDLVDFLLPLYEKEGKAYLTIAVGCTGGQHRSVVIAEALYAHINKPGRPVMLTHRDVDLKI</sequence>
<evidence type="ECO:0000256" key="4">
    <source>
        <dbReference type="HAMAP-Rule" id="MF_00636"/>
    </source>
</evidence>
<proteinExistence type="inferred from homology"/>
<dbReference type="InterPro" id="IPR053931">
    <property type="entry name" value="RapZ_C"/>
</dbReference>
<feature type="domain" description="RapZ-like N-terminal" evidence="5">
    <location>
        <begin position="5"/>
        <end position="154"/>
    </location>
</feature>
<evidence type="ECO:0000259" key="5">
    <source>
        <dbReference type="Pfam" id="PF03668"/>
    </source>
</evidence>
<evidence type="ECO:0000256" key="3">
    <source>
        <dbReference type="ARBA" id="ARBA00023134"/>
    </source>
</evidence>
<evidence type="ECO:0000313" key="8">
    <source>
        <dbReference type="Proteomes" id="UP000525298"/>
    </source>
</evidence>
<feature type="domain" description="RapZ C-terminal" evidence="6">
    <location>
        <begin position="167"/>
        <end position="285"/>
    </location>
</feature>
<dbReference type="GO" id="GO:0005524">
    <property type="term" value="F:ATP binding"/>
    <property type="evidence" value="ECO:0007669"/>
    <property type="project" value="UniProtKB-UniRule"/>
</dbReference>
<dbReference type="NCBIfam" id="NF003828">
    <property type="entry name" value="PRK05416.1"/>
    <property type="match status" value="1"/>
</dbReference>
<keyword evidence="1 4" id="KW-0547">Nucleotide-binding</keyword>
<dbReference type="InterPro" id="IPR027417">
    <property type="entry name" value="P-loop_NTPase"/>
</dbReference>
<dbReference type="RefSeq" id="WP_181550091.1">
    <property type="nucleotide sequence ID" value="NZ_JACDUS010000002.1"/>
</dbReference>
<dbReference type="Proteomes" id="UP000525298">
    <property type="component" value="Unassembled WGS sequence"/>
</dbReference>
<dbReference type="Gene3D" id="3.40.50.300">
    <property type="entry name" value="P-loop containing nucleotide triphosphate hydrolases"/>
    <property type="match status" value="1"/>
</dbReference>
<evidence type="ECO:0000256" key="1">
    <source>
        <dbReference type="ARBA" id="ARBA00022741"/>
    </source>
</evidence>
<feature type="binding site" evidence="4">
    <location>
        <begin position="62"/>
        <end position="65"/>
    </location>
    <ligand>
        <name>GTP</name>
        <dbReference type="ChEBI" id="CHEBI:37565"/>
    </ligand>
</feature>
<keyword evidence="3 4" id="KW-0342">GTP-binding</keyword>
<dbReference type="AlphaFoldDB" id="A0A7W0C760"/>
<keyword evidence="2 4" id="KW-0067">ATP-binding</keyword>
<dbReference type="Pfam" id="PF03668">
    <property type="entry name" value="RapZ-like_N"/>
    <property type="match status" value="1"/>
</dbReference>
<dbReference type="EMBL" id="JACDUS010000002">
    <property type="protein sequence ID" value="MBA2880404.1"/>
    <property type="molecule type" value="Genomic_DNA"/>
</dbReference>
<dbReference type="SUPFAM" id="SSF52540">
    <property type="entry name" value="P-loop containing nucleoside triphosphate hydrolases"/>
    <property type="match status" value="1"/>
</dbReference>
<dbReference type="InterPro" id="IPR005337">
    <property type="entry name" value="RapZ-like"/>
</dbReference>
<dbReference type="InterPro" id="IPR053930">
    <property type="entry name" value="RapZ-like_N"/>
</dbReference>
<evidence type="ECO:0000256" key="2">
    <source>
        <dbReference type="ARBA" id="ARBA00022840"/>
    </source>
</evidence>
<evidence type="ECO:0000313" key="7">
    <source>
        <dbReference type="EMBL" id="MBA2880404.1"/>
    </source>
</evidence>
<name>A0A7W0C760_9BACT</name>
<comment type="caution">
    <text evidence="7">The sequence shown here is derived from an EMBL/GenBank/DDBJ whole genome shotgun (WGS) entry which is preliminary data.</text>
</comment>
<gene>
    <name evidence="7" type="ORF">HNR65_000722</name>
</gene>
<dbReference type="HAMAP" id="MF_00636">
    <property type="entry name" value="RapZ_like"/>
    <property type="match status" value="1"/>
</dbReference>
<feature type="binding site" evidence="4">
    <location>
        <begin position="11"/>
        <end position="18"/>
    </location>
    <ligand>
        <name>ATP</name>
        <dbReference type="ChEBI" id="CHEBI:30616"/>
    </ligand>
</feature>
<organism evidence="7 8">
    <name type="scientific">Desulfosalsimonas propionicica</name>
    <dbReference type="NCBI Taxonomy" id="332175"/>
    <lineage>
        <taxon>Bacteria</taxon>
        <taxon>Pseudomonadati</taxon>
        <taxon>Thermodesulfobacteriota</taxon>
        <taxon>Desulfobacteria</taxon>
        <taxon>Desulfobacterales</taxon>
        <taxon>Desulfosalsimonadaceae</taxon>
        <taxon>Desulfosalsimonas</taxon>
    </lineage>
</organism>
<keyword evidence="8" id="KW-1185">Reference proteome</keyword>
<dbReference type="PANTHER" id="PTHR30448">
    <property type="entry name" value="RNASE ADAPTER PROTEIN RAPZ"/>
    <property type="match status" value="1"/>
</dbReference>
<accession>A0A7W0C760</accession>
<evidence type="ECO:0000259" key="6">
    <source>
        <dbReference type="Pfam" id="PF22740"/>
    </source>
</evidence>
<protein>
    <submittedName>
        <fullName evidence="7">UPF0042 nucleotide-binding protein</fullName>
    </submittedName>
</protein>
<reference evidence="7 8" key="1">
    <citation type="submission" date="2020-07" db="EMBL/GenBank/DDBJ databases">
        <title>Genomic Encyclopedia of Type Strains, Phase IV (KMG-IV): sequencing the most valuable type-strain genomes for metagenomic binning, comparative biology and taxonomic classification.</title>
        <authorList>
            <person name="Goeker M."/>
        </authorList>
    </citation>
    <scope>NUCLEOTIDE SEQUENCE [LARGE SCALE GENOMIC DNA]</scope>
    <source>
        <strain evidence="7 8">DSM 17721</strain>
    </source>
</reference>
<dbReference type="GO" id="GO:0005525">
    <property type="term" value="F:GTP binding"/>
    <property type="evidence" value="ECO:0007669"/>
    <property type="project" value="UniProtKB-UniRule"/>
</dbReference>
<dbReference type="PANTHER" id="PTHR30448:SF0">
    <property type="entry name" value="RNASE ADAPTER PROTEIN RAPZ"/>
    <property type="match status" value="1"/>
</dbReference>
<dbReference type="PIRSF" id="PIRSF005052">
    <property type="entry name" value="P-loopkin"/>
    <property type="match status" value="1"/>
</dbReference>
<dbReference type="Pfam" id="PF22740">
    <property type="entry name" value="PapZ_C"/>
    <property type="match status" value="1"/>
</dbReference>